<feature type="domain" description="Major facilitator superfamily (MFS) profile" evidence="7">
    <location>
        <begin position="27"/>
        <end position="465"/>
    </location>
</feature>
<dbReference type="InterPro" id="IPR020846">
    <property type="entry name" value="MFS_dom"/>
</dbReference>
<evidence type="ECO:0000256" key="6">
    <source>
        <dbReference type="SAM" id="Phobius"/>
    </source>
</evidence>
<feature type="transmembrane region" description="Helical" evidence="6">
    <location>
        <begin position="307"/>
        <end position="329"/>
    </location>
</feature>
<evidence type="ECO:0000313" key="8">
    <source>
        <dbReference type="EMBL" id="GAB89491.1"/>
    </source>
</evidence>
<dbReference type="Gene3D" id="1.20.1250.20">
    <property type="entry name" value="MFS general substrate transporter like domains"/>
    <property type="match status" value="1"/>
</dbReference>
<dbReference type="GO" id="GO:0005886">
    <property type="term" value="C:plasma membrane"/>
    <property type="evidence" value="ECO:0007669"/>
    <property type="project" value="UniProtKB-SubCell"/>
</dbReference>
<feature type="transmembrane region" description="Helical" evidence="6">
    <location>
        <begin position="279"/>
        <end position="301"/>
    </location>
</feature>
<evidence type="ECO:0000256" key="3">
    <source>
        <dbReference type="ARBA" id="ARBA00022692"/>
    </source>
</evidence>
<dbReference type="RefSeq" id="WP_006331539.1">
    <property type="nucleotide sequence ID" value="NZ_BAHC01000062.1"/>
</dbReference>
<dbReference type="EMBL" id="BAHC01000062">
    <property type="protein sequence ID" value="GAB89491.1"/>
    <property type="molecule type" value="Genomic_DNA"/>
</dbReference>
<feature type="transmembrane region" description="Helical" evidence="6">
    <location>
        <begin position="372"/>
        <end position="397"/>
    </location>
</feature>
<reference evidence="8 9" key="1">
    <citation type="submission" date="2012-08" db="EMBL/GenBank/DDBJ databases">
        <title>Whole genome shotgun sequence of Gordonia rhizosphera NBRC 16068.</title>
        <authorList>
            <person name="Takarada H."/>
            <person name="Isaki S."/>
            <person name="Hosoyama A."/>
            <person name="Tsuchikane K."/>
            <person name="Katsumata H."/>
            <person name="Baba S."/>
            <person name="Ohji S."/>
            <person name="Yamazaki S."/>
            <person name="Fujita N."/>
        </authorList>
    </citation>
    <scope>NUCLEOTIDE SEQUENCE [LARGE SCALE GENOMIC DNA]</scope>
    <source>
        <strain evidence="8 9">NBRC 16068</strain>
    </source>
</reference>
<name>K6W6Y8_9ACTN</name>
<feature type="transmembrane region" description="Helical" evidence="6">
    <location>
        <begin position="92"/>
        <end position="116"/>
    </location>
</feature>
<protein>
    <submittedName>
        <fullName evidence="8">Putative drug resistance transporter</fullName>
    </submittedName>
</protein>
<comment type="subcellular location">
    <subcellularLocation>
        <location evidence="1">Cell membrane</location>
        <topology evidence="1">Multi-pass membrane protein</topology>
    </subcellularLocation>
</comment>
<keyword evidence="9" id="KW-1185">Reference proteome</keyword>
<feature type="transmembrane region" description="Helical" evidence="6">
    <location>
        <begin position="27"/>
        <end position="49"/>
    </location>
</feature>
<dbReference type="SUPFAM" id="SSF103473">
    <property type="entry name" value="MFS general substrate transporter"/>
    <property type="match status" value="1"/>
</dbReference>
<feature type="transmembrane region" description="Helical" evidence="6">
    <location>
        <begin position="154"/>
        <end position="175"/>
    </location>
</feature>
<evidence type="ECO:0000313" key="9">
    <source>
        <dbReference type="Proteomes" id="UP000008363"/>
    </source>
</evidence>
<dbReference type="Gene3D" id="1.20.1720.10">
    <property type="entry name" value="Multidrug resistance protein D"/>
    <property type="match status" value="1"/>
</dbReference>
<evidence type="ECO:0000256" key="1">
    <source>
        <dbReference type="ARBA" id="ARBA00004651"/>
    </source>
</evidence>
<dbReference type="eggNOG" id="COG0477">
    <property type="taxonomic scope" value="Bacteria"/>
</dbReference>
<keyword evidence="2" id="KW-0813">Transport</keyword>
<keyword evidence="3 6" id="KW-0812">Transmembrane</keyword>
<dbReference type="InterPro" id="IPR011701">
    <property type="entry name" value="MFS"/>
</dbReference>
<sequence>MSDAGEPAPEIRADSWRALLGHGHRGVVIVFAGGIGVFAMNTYLTAASLPSAIAEIGGQSLYAWVSTVYLLASVVASMTVTRVLQQAGPRGAYLWAFGLFGLGSAVCALSPTMPIMLCGRTIQGLGGGLLTGLAFAVVRVALPEVLWLRAVGLFSAMWGVGNLVGPVTGGFFAQIGLWRGSFWLLVLVTVAVAVPVTRAIPERPPSTPAAQPLPLTSLLLVAAATAAVSVAAVVHTRSATTLLVVIGVLLFGEFLVADRRRRIGLLPRLAFRIVNPLKWIYLSIAILAIGSTSELFIPLFGQRIGGMSPFVAGLLGAALSWGWTVAQLVSSTWATGRRANAVRVVGPLALAAGLTGYGLMQAYTSPVAMIGWFVTLGLAGTGIGMAFPHVAAAAMTITDDEAEAARASAGVNTVQMIANTFGTAAAGLLVSLGDSEVSSARFLMFGFALLALVGTVVGLRSLGRM</sequence>
<feature type="transmembrane region" description="Helical" evidence="6">
    <location>
        <begin position="122"/>
        <end position="142"/>
    </location>
</feature>
<dbReference type="InterPro" id="IPR036259">
    <property type="entry name" value="MFS_trans_sf"/>
</dbReference>
<evidence type="ECO:0000256" key="4">
    <source>
        <dbReference type="ARBA" id="ARBA00022989"/>
    </source>
</evidence>
<evidence type="ECO:0000256" key="2">
    <source>
        <dbReference type="ARBA" id="ARBA00022448"/>
    </source>
</evidence>
<comment type="caution">
    <text evidence="8">The sequence shown here is derived from an EMBL/GenBank/DDBJ whole genome shotgun (WGS) entry which is preliminary data.</text>
</comment>
<dbReference type="GO" id="GO:0022857">
    <property type="term" value="F:transmembrane transporter activity"/>
    <property type="evidence" value="ECO:0007669"/>
    <property type="project" value="InterPro"/>
</dbReference>
<dbReference type="PANTHER" id="PTHR23501">
    <property type="entry name" value="MAJOR FACILITATOR SUPERFAMILY"/>
    <property type="match status" value="1"/>
</dbReference>
<keyword evidence="5 6" id="KW-0472">Membrane</keyword>
<dbReference type="STRING" id="1108045.GORHZ_062_00680"/>
<gene>
    <name evidence="8" type="ORF">GORHZ_062_00680</name>
</gene>
<keyword evidence="4 6" id="KW-1133">Transmembrane helix</keyword>
<feature type="transmembrane region" description="Helical" evidence="6">
    <location>
        <begin position="341"/>
        <end position="360"/>
    </location>
</feature>
<feature type="transmembrane region" description="Helical" evidence="6">
    <location>
        <begin position="442"/>
        <end position="462"/>
    </location>
</feature>
<feature type="transmembrane region" description="Helical" evidence="6">
    <location>
        <begin position="61"/>
        <end position="80"/>
    </location>
</feature>
<dbReference type="PANTHER" id="PTHR23501:SF154">
    <property type="entry name" value="MULTIDRUG-EFFLUX TRANSPORTER RV1634-RELATED"/>
    <property type="match status" value="1"/>
</dbReference>
<feature type="transmembrane region" description="Helical" evidence="6">
    <location>
        <begin position="409"/>
        <end position="430"/>
    </location>
</feature>
<dbReference type="PROSITE" id="PS50850">
    <property type="entry name" value="MFS"/>
    <property type="match status" value="1"/>
</dbReference>
<dbReference type="PRINTS" id="PR01036">
    <property type="entry name" value="TCRTETB"/>
</dbReference>
<dbReference type="AlphaFoldDB" id="K6W6Y8"/>
<evidence type="ECO:0000256" key="5">
    <source>
        <dbReference type="ARBA" id="ARBA00023136"/>
    </source>
</evidence>
<dbReference type="Pfam" id="PF07690">
    <property type="entry name" value="MFS_1"/>
    <property type="match status" value="1"/>
</dbReference>
<organism evidence="8 9">
    <name type="scientific">Gordonia rhizosphera NBRC 16068</name>
    <dbReference type="NCBI Taxonomy" id="1108045"/>
    <lineage>
        <taxon>Bacteria</taxon>
        <taxon>Bacillati</taxon>
        <taxon>Actinomycetota</taxon>
        <taxon>Actinomycetes</taxon>
        <taxon>Mycobacteriales</taxon>
        <taxon>Gordoniaceae</taxon>
        <taxon>Gordonia</taxon>
    </lineage>
</organism>
<dbReference type="Proteomes" id="UP000008363">
    <property type="component" value="Unassembled WGS sequence"/>
</dbReference>
<accession>K6W6Y8</accession>
<feature type="transmembrane region" description="Helical" evidence="6">
    <location>
        <begin position="181"/>
        <end position="201"/>
    </location>
</feature>
<feature type="transmembrane region" description="Helical" evidence="6">
    <location>
        <begin position="240"/>
        <end position="258"/>
    </location>
</feature>
<evidence type="ECO:0000259" key="7">
    <source>
        <dbReference type="PROSITE" id="PS50850"/>
    </source>
</evidence>
<feature type="transmembrane region" description="Helical" evidence="6">
    <location>
        <begin position="213"/>
        <end position="234"/>
    </location>
</feature>
<proteinExistence type="predicted"/>
<dbReference type="OrthoDB" id="3503984at2"/>